<dbReference type="PRINTS" id="PR00463">
    <property type="entry name" value="EP450I"/>
</dbReference>
<dbReference type="InterPro" id="IPR036396">
    <property type="entry name" value="Cyt_P450_sf"/>
</dbReference>
<dbReference type="GO" id="GO:0006629">
    <property type="term" value="P:lipid metabolic process"/>
    <property type="evidence" value="ECO:0007669"/>
    <property type="project" value="UniProtKB-ARBA"/>
</dbReference>
<evidence type="ECO:0000313" key="7">
    <source>
        <dbReference type="EMBL" id="ETI37014.1"/>
    </source>
</evidence>
<dbReference type="InterPro" id="IPR002401">
    <property type="entry name" value="Cyt_P450_E_grp-I"/>
</dbReference>
<protein>
    <recommendedName>
        <fullName evidence="9">Cytochrome P450</fullName>
    </recommendedName>
</protein>
<evidence type="ECO:0000256" key="4">
    <source>
        <dbReference type="ARBA" id="ARBA00023004"/>
    </source>
</evidence>
<evidence type="ECO:0008006" key="9">
    <source>
        <dbReference type="Google" id="ProtNLM"/>
    </source>
</evidence>
<sequence>MLASTLVSLPNCPNHCLLTASSSPQLRCSVLEPSRSTVSWLQPLTLRVVISMHVHNQTQLEADKLPTTFIMLTWLLDVDDPFKKFGLLMLGVFVGAAVASQCMPSDNIDKKLSKQQQTVTPGARGPTRVPFLPSAIPVVGHAVFMAYHANRFLDWVTDVFLSRNGAPFTLSLPFQRNMILTANPEHYEHVMKTQYDNFLKGDHIYDLLVDLLGDSILIVEGEEWKFHRRVFVNLFSSRALREHMAPIIQKHVRVLQHVLKEATRTDEPVDMFTYSGRFTLDAFGEIAFGFNMSTLTLQHEHPFERAFVDAQHIVAARLVVPTWYWKLKRWLNVGTEKRLREALGTVDQFVMDVISKTMDMRSANESEDKPHRRDIVSLVLQNETVDGKPVDPILVRNVVLMALIAGRDTAADAMAWLFHLLTLNPHVEEKLRAELLSKLPKLATDFDYVPDIQEVQSLPYLEATICEALRLFSPVGLAQKLCVRDTVFPDGTFVPKGSNIALVYHAMARMPGVWGADAASFVPERFIDPQTGEMLKVSSGKFSAFNTGPRVCVGRKLAMMEMKMVVACVVSRFHLDEVPGQDVACSGGLTIGMKHPLMMHVQKLTATGAVAVGEAA</sequence>
<evidence type="ECO:0000256" key="6">
    <source>
        <dbReference type="RuleBase" id="RU000461"/>
    </source>
</evidence>
<dbReference type="OrthoDB" id="1470350at2759"/>
<evidence type="ECO:0000256" key="1">
    <source>
        <dbReference type="ARBA" id="ARBA00010617"/>
    </source>
</evidence>
<dbReference type="EMBL" id="ANIZ01002976">
    <property type="protein sequence ID" value="ETI37014.1"/>
    <property type="molecule type" value="Genomic_DNA"/>
</dbReference>
<dbReference type="AlphaFoldDB" id="V9ED05"/>
<gene>
    <name evidence="7" type="ORF">F443_16968</name>
</gene>
<dbReference type="PRINTS" id="PR00385">
    <property type="entry name" value="P450"/>
</dbReference>
<name>V9ED05_PHYNI</name>
<dbReference type="Gene3D" id="1.10.630.10">
    <property type="entry name" value="Cytochrome P450"/>
    <property type="match status" value="1"/>
</dbReference>
<evidence type="ECO:0000256" key="5">
    <source>
        <dbReference type="PIRSR" id="PIRSR602401-1"/>
    </source>
</evidence>
<dbReference type="GO" id="GO:0004497">
    <property type="term" value="F:monooxygenase activity"/>
    <property type="evidence" value="ECO:0007669"/>
    <property type="project" value="UniProtKB-KW"/>
</dbReference>
<proteinExistence type="inferred from homology"/>
<dbReference type="GO" id="GO:0020037">
    <property type="term" value="F:heme binding"/>
    <property type="evidence" value="ECO:0007669"/>
    <property type="project" value="InterPro"/>
</dbReference>
<dbReference type="eggNOG" id="KOG0157">
    <property type="taxonomic scope" value="Eukaryota"/>
</dbReference>
<comment type="caution">
    <text evidence="7">The sequence shown here is derived from an EMBL/GenBank/DDBJ whole genome shotgun (WGS) entry which is preliminary data.</text>
</comment>
<dbReference type="PROSITE" id="PS00086">
    <property type="entry name" value="CYTOCHROME_P450"/>
    <property type="match status" value="1"/>
</dbReference>
<dbReference type="PANTHER" id="PTHR24296">
    <property type="entry name" value="CYTOCHROME P450"/>
    <property type="match status" value="1"/>
</dbReference>
<dbReference type="InterPro" id="IPR017972">
    <property type="entry name" value="Cyt_P450_CS"/>
</dbReference>
<keyword evidence="6" id="KW-0503">Monooxygenase</keyword>
<comment type="cofactor">
    <cofactor evidence="5">
        <name>heme</name>
        <dbReference type="ChEBI" id="CHEBI:30413"/>
    </cofactor>
</comment>
<reference evidence="7 8" key="1">
    <citation type="submission" date="2013-11" db="EMBL/GenBank/DDBJ databases">
        <title>The Genome Sequence of Phytophthora parasitica P1569.</title>
        <authorList>
            <consortium name="The Broad Institute Genomics Platform"/>
            <person name="Russ C."/>
            <person name="Tyler B."/>
            <person name="Panabieres F."/>
            <person name="Shan W."/>
            <person name="Tripathy S."/>
            <person name="Grunwald N."/>
            <person name="Machado M."/>
            <person name="Johnson C.S."/>
            <person name="Arredondo F."/>
            <person name="Hong C."/>
            <person name="Coffey M."/>
            <person name="Young S.K."/>
            <person name="Zeng Q."/>
            <person name="Gargeya S."/>
            <person name="Fitzgerald M."/>
            <person name="Abouelleil A."/>
            <person name="Alvarado L."/>
            <person name="Chapman S.B."/>
            <person name="Gainer-Dewar J."/>
            <person name="Goldberg J."/>
            <person name="Griggs A."/>
            <person name="Gujja S."/>
            <person name="Hansen M."/>
            <person name="Howarth C."/>
            <person name="Imamovic A."/>
            <person name="Ireland A."/>
            <person name="Larimer J."/>
            <person name="McCowan C."/>
            <person name="Murphy C."/>
            <person name="Pearson M."/>
            <person name="Poon T.W."/>
            <person name="Priest M."/>
            <person name="Roberts A."/>
            <person name="Saif S."/>
            <person name="Shea T."/>
            <person name="Sykes S."/>
            <person name="Wortman J."/>
            <person name="Nusbaum C."/>
            <person name="Birren B."/>
        </authorList>
    </citation>
    <scope>NUCLEOTIDE SEQUENCE [LARGE SCALE GENOMIC DNA]</scope>
    <source>
        <strain evidence="7 8">P1569</strain>
    </source>
</reference>
<dbReference type="CDD" id="cd11064">
    <property type="entry name" value="CYP86A"/>
    <property type="match status" value="1"/>
</dbReference>
<dbReference type="SUPFAM" id="SSF48264">
    <property type="entry name" value="Cytochrome P450"/>
    <property type="match status" value="1"/>
</dbReference>
<keyword evidence="3 6" id="KW-0560">Oxidoreductase</keyword>
<dbReference type="HOGENOM" id="CLU_001570_27_2_1"/>
<dbReference type="GO" id="GO:0005506">
    <property type="term" value="F:iron ion binding"/>
    <property type="evidence" value="ECO:0007669"/>
    <property type="project" value="InterPro"/>
</dbReference>
<dbReference type="Proteomes" id="UP000018721">
    <property type="component" value="Unassembled WGS sequence"/>
</dbReference>
<organism evidence="7 8">
    <name type="scientific">Phytophthora nicotianae P1569</name>
    <dbReference type="NCBI Taxonomy" id="1317065"/>
    <lineage>
        <taxon>Eukaryota</taxon>
        <taxon>Sar</taxon>
        <taxon>Stramenopiles</taxon>
        <taxon>Oomycota</taxon>
        <taxon>Peronosporomycetes</taxon>
        <taxon>Peronosporales</taxon>
        <taxon>Peronosporaceae</taxon>
        <taxon>Phytophthora</taxon>
    </lineage>
</organism>
<accession>V9ED05</accession>
<keyword evidence="8" id="KW-1185">Reference proteome</keyword>
<comment type="similarity">
    <text evidence="1 6">Belongs to the cytochrome P450 family.</text>
</comment>
<dbReference type="Pfam" id="PF00067">
    <property type="entry name" value="p450"/>
    <property type="match status" value="1"/>
</dbReference>
<feature type="binding site" description="axial binding residue" evidence="5">
    <location>
        <position position="552"/>
    </location>
    <ligand>
        <name>heme</name>
        <dbReference type="ChEBI" id="CHEBI:30413"/>
    </ligand>
    <ligandPart>
        <name>Fe</name>
        <dbReference type="ChEBI" id="CHEBI:18248"/>
    </ligandPart>
</feature>
<dbReference type="GO" id="GO:0016705">
    <property type="term" value="F:oxidoreductase activity, acting on paired donors, with incorporation or reduction of molecular oxygen"/>
    <property type="evidence" value="ECO:0007669"/>
    <property type="project" value="InterPro"/>
</dbReference>
<evidence type="ECO:0000256" key="3">
    <source>
        <dbReference type="ARBA" id="ARBA00023002"/>
    </source>
</evidence>
<keyword evidence="2 5" id="KW-0479">Metal-binding</keyword>
<keyword evidence="5 6" id="KW-0349">Heme</keyword>
<evidence type="ECO:0000256" key="2">
    <source>
        <dbReference type="ARBA" id="ARBA00022723"/>
    </source>
</evidence>
<evidence type="ECO:0000313" key="8">
    <source>
        <dbReference type="Proteomes" id="UP000018721"/>
    </source>
</evidence>
<dbReference type="InterPro" id="IPR001128">
    <property type="entry name" value="Cyt_P450"/>
</dbReference>
<keyword evidence="4 5" id="KW-0408">Iron</keyword>